<dbReference type="EMBL" id="SUMF01000054">
    <property type="protein sequence ID" value="TJZ63945.1"/>
    <property type="molecule type" value="Genomic_DNA"/>
</dbReference>
<reference evidence="2 3" key="1">
    <citation type="submission" date="2019-04" db="EMBL/GenBank/DDBJ databases">
        <title>Chitiniphilus eburnea sp. nov., a novel chitinolytic bacterium isolated from aquaculture sludge.</title>
        <authorList>
            <person name="Sheng M."/>
        </authorList>
    </citation>
    <scope>NUCLEOTIDE SEQUENCE [LARGE SCALE GENOMIC DNA]</scope>
    <source>
        <strain evidence="2 3">HX-2-15</strain>
    </source>
</reference>
<comment type="caution">
    <text evidence="2">The sequence shown here is derived from an EMBL/GenBank/DDBJ whole genome shotgun (WGS) entry which is preliminary data.</text>
</comment>
<proteinExistence type="predicted"/>
<evidence type="ECO:0000313" key="3">
    <source>
        <dbReference type="Proteomes" id="UP000310016"/>
    </source>
</evidence>
<dbReference type="SUPFAM" id="SSF160719">
    <property type="entry name" value="gpW/gp25-like"/>
    <property type="match status" value="1"/>
</dbReference>
<dbReference type="Pfam" id="PF04965">
    <property type="entry name" value="GPW_gp25"/>
    <property type="match status" value="1"/>
</dbReference>
<evidence type="ECO:0000313" key="2">
    <source>
        <dbReference type="EMBL" id="TJZ63945.1"/>
    </source>
</evidence>
<dbReference type="NCBIfam" id="TIGR03357">
    <property type="entry name" value="VI_zyme"/>
    <property type="match status" value="1"/>
</dbReference>
<accession>A0A4U0P8S3</accession>
<dbReference type="PANTHER" id="PTHR38595">
    <property type="entry name" value="CYTOPLASMIC PROTEIN-RELATED"/>
    <property type="match status" value="1"/>
</dbReference>
<dbReference type="Proteomes" id="UP000310016">
    <property type="component" value="Unassembled WGS sequence"/>
</dbReference>
<dbReference type="InterPro" id="IPR053176">
    <property type="entry name" value="T6SS_TssE1-like"/>
</dbReference>
<organism evidence="2 3">
    <name type="scientific">Chitiniphilus eburneus</name>
    <dbReference type="NCBI Taxonomy" id="2571148"/>
    <lineage>
        <taxon>Bacteria</taxon>
        <taxon>Pseudomonadati</taxon>
        <taxon>Pseudomonadota</taxon>
        <taxon>Betaproteobacteria</taxon>
        <taxon>Neisseriales</taxon>
        <taxon>Chitinibacteraceae</taxon>
        <taxon>Chitiniphilus</taxon>
    </lineage>
</organism>
<feature type="domain" description="IraD/Gp25-like" evidence="1">
    <location>
        <begin position="40"/>
        <end position="138"/>
    </location>
</feature>
<dbReference type="AlphaFoldDB" id="A0A4U0P8S3"/>
<sequence>MSYARRQTVSLPSVLDRLLDDAPDNPQTGRQAYFELPDFKAAMARDLEALLNTRVMEHEELFEQHPLAADSVITFGIPDLSGLSLLNPDDRELLRERVRKAIECHEPRLTRVRITLDLPRETERLLRFRVDAVLKVHPHRPPVSFDATLQLSSNVYKIRSDP</sequence>
<gene>
    <name evidence="2" type="primary">tssE</name>
    <name evidence="2" type="ORF">FAZ21_19560</name>
</gene>
<evidence type="ECO:0000259" key="1">
    <source>
        <dbReference type="Pfam" id="PF04965"/>
    </source>
</evidence>
<protein>
    <submittedName>
        <fullName evidence="2">Type VI secretion system baseplate subunit TssE</fullName>
    </submittedName>
</protein>
<keyword evidence="3" id="KW-1185">Reference proteome</keyword>
<name>A0A4U0P8S3_9NEIS</name>
<dbReference type="RefSeq" id="WP_136775113.1">
    <property type="nucleotide sequence ID" value="NZ_CP156074.1"/>
</dbReference>
<dbReference type="Gene3D" id="3.10.450.40">
    <property type="match status" value="1"/>
</dbReference>
<dbReference type="InterPro" id="IPR017737">
    <property type="entry name" value="TssE1-like"/>
</dbReference>
<dbReference type="PANTHER" id="PTHR38595:SF2">
    <property type="entry name" value="TYPE VI SECRETION SYSTEM BASEPLATE SUBUNIT TSSE"/>
    <property type="match status" value="1"/>
</dbReference>
<dbReference type="InterPro" id="IPR007048">
    <property type="entry name" value="IraD/Gp25-like"/>
</dbReference>
<dbReference type="OrthoDB" id="119583at2"/>